<keyword evidence="3" id="KW-1185">Reference proteome</keyword>
<gene>
    <name evidence="2" type="ORF">HNP36_001378</name>
</gene>
<dbReference type="PROSITE" id="PS51257">
    <property type="entry name" value="PROKAR_LIPOPROTEIN"/>
    <property type="match status" value="1"/>
</dbReference>
<feature type="chain" id="PRO_5032470062" description="Fungalysin metallopeptidase (M36)" evidence="1">
    <location>
        <begin position="22"/>
        <end position="570"/>
    </location>
</feature>
<dbReference type="Proteomes" id="UP000589738">
    <property type="component" value="Unassembled WGS sequence"/>
</dbReference>
<dbReference type="RefSeq" id="WP_184159096.1">
    <property type="nucleotide sequence ID" value="NZ_JACHLC010000001.1"/>
</dbReference>
<evidence type="ECO:0008006" key="4">
    <source>
        <dbReference type="Google" id="ProtNLM"/>
    </source>
</evidence>
<dbReference type="AlphaFoldDB" id="A0A841NHM2"/>
<keyword evidence="1" id="KW-0732">Signal</keyword>
<dbReference type="EMBL" id="JACHLC010000001">
    <property type="protein sequence ID" value="MBB6370325.1"/>
    <property type="molecule type" value="Genomic_DNA"/>
</dbReference>
<evidence type="ECO:0000313" key="3">
    <source>
        <dbReference type="Proteomes" id="UP000589738"/>
    </source>
</evidence>
<organism evidence="2 3">
    <name type="scientific">Chryseobacterium shigense</name>
    <dbReference type="NCBI Taxonomy" id="297244"/>
    <lineage>
        <taxon>Bacteria</taxon>
        <taxon>Pseudomonadati</taxon>
        <taxon>Bacteroidota</taxon>
        <taxon>Flavobacteriia</taxon>
        <taxon>Flavobacteriales</taxon>
        <taxon>Weeksellaceae</taxon>
        <taxon>Chryseobacterium group</taxon>
        <taxon>Chryseobacterium</taxon>
    </lineage>
</organism>
<proteinExistence type="predicted"/>
<evidence type="ECO:0000313" key="2">
    <source>
        <dbReference type="EMBL" id="MBB6370325.1"/>
    </source>
</evidence>
<protein>
    <recommendedName>
        <fullName evidence="4">Fungalysin metallopeptidase (M36)</fullName>
    </recommendedName>
</protein>
<accession>A0A841NHM2</accession>
<comment type="caution">
    <text evidence="2">The sequence shown here is derived from an EMBL/GenBank/DDBJ whole genome shotgun (WGS) entry which is preliminary data.</text>
</comment>
<reference evidence="2 3" key="1">
    <citation type="submission" date="2020-08" db="EMBL/GenBank/DDBJ databases">
        <title>Functional genomics of gut bacteria from endangered species of beetles.</title>
        <authorList>
            <person name="Carlos-Shanley C."/>
        </authorList>
    </citation>
    <scope>NUCLEOTIDE SEQUENCE [LARGE SCALE GENOMIC DNA]</scope>
    <source>
        <strain evidence="2 3">S00136</strain>
    </source>
</reference>
<name>A0A841NHM2_9FLAO</name>
<feature type="signal peptide" evidence="1">
    <location>
        <begin position="1"/>
        <end position="21"/>
    </location>
</feature>
<evidence type="ECO:0000256" key="1">
    <source>
        <dbReference type="SAM" id="SignalP"/>
    </source>
</evidence>
<sequence length="570" mass="64308">MKKITIYIAVVSLFAASCSNAIEEYEAEASTSQVIKSNKLDDETQYAEEGEPTVLGRQIPIPYTIENMTSAYESLMAEPKKEGNRSLNHVNIRTTHRYIKFNPTTEEELETLLQSDLILYDTPLDREILVAGKYYHDPQVPDSQPTPQYATVRNGIKLPEGIDYEVLKDVYIPEEDINLLGASNTNYKFVYSLVQRAELISGVIHPEEADLNPWDNVGEPGQWYPEPNPGGGGGGAAIYGAIRIFDTRLNTLIPFEGAKVTARRGLRTREGITNANGQYGLSGTPFQNNRRVDFKLHMDRKHFVIKDNWLIPAKVVKNNILSNHWSHDIMPGYENMQGHMFRAAYRYFDKDIGGLRRPTRPGGNRSHIVAKNTDKNWQGINYIVFPYLKIARFRNSAGTEFQSDEYFSTTVHELAHTTHVITMNAGAVQYSQVNSMFQESWPCAVEWFITGIEYRERGIPNYGTPTYNPANPPGFPNQFGYQNWNSAISSDYTSLFINVVDNFNEFGQSLVPNSSPVGTINDQVTGYTLATIETNFLKYCYGLNSLSTQLKANKPTGVTDPQIDLLLSFY</sequence>